<keyword evidence="2" id="KW-1185">Reference proteome</keyword>
<protein>
    <submittedName>
        <fullName evidence="3">Uncharacterized protein LOC108675095</fullName>
    </submittedName>
</protein>
<dbReference type="RefSeq" id="XP_018018569.1">
    <property type="nucleotide sequence ID" value="XM_018163080.2"/>
</dbReference>
<gene>
    <name evidence="3" type="primary">LOC108675095</name>
</gene>
<dbReference type="OrthoDB" id="6353022at2759"/>
<feature type="region of interest" description="Disordered" evidence="1">
    <location>
        <begin position="74"/>
        <end position="105"/>
    </location>
</feature>
<accession>A0A8B7NXN0</accession>
<dbReference type="AlphaFoldDB" id="A0A8B7NXN0"/>
<sequence length="260" mass="28222">MVREENVVFRIPFLTRKFSVKNFLFVRLLFPKKTMASCSSRQSYRAVSTENLLAPPEEAFAPLLPKPRIVMGDSGDSGDSFLGPSGGGQYLNLSHEPPGGTRSVPDIEMHATRMHASSSSAGGSRGHRNVMGHVRCSCSHLPRAPSKESIRSVQNNEVLVVAPSSYRDRIIRQHSQPETCMHCHAPKPSGSLRYLPRFDHHTAPLAEGFAAIAADSLRINGALRHFKQVLSYSGDDASDAARSAGGTIDGVGVQLSEAFK</sequence>
<organism evidence="2 3">
    <name type="scientific">Hyalella azteca</name>
    <name type="common">Amphipod</name>
    <dbReference type="NCBI Taxonomy" id="294128"/>
    <lineage>
        <taxon>Eukaryota</taxon>
        <taxon>Metazoa</taxon>
        <taxon>Ecdysozoa</taxon>
        <taxon>Arthropoda</taxon>
        <taxon>Crustacea</taxon>
        <taxon>Multicrustacea</taxon>
        <taxon>Malacostraca</taxon>
        <taxon>Eumalacostraca</taxon>
        <taxon>Peracarida</taxon>
        <taxon>Amphipoda</taxon>
        <taxon>Senticaudata</taxon>
        <taxon>Talitrida</taxon>
        <taxon>Talitroidea</taxon>
        <taxon>Hyalellidae</taxon>
        <taxon>Hyalella</taxon>
    </lineage>
</organism>
<reference evidence="3" key="1">
    <citation type="submission" date="2025-08" db="UniProtKB">
        <authorList>
            <consortium name="RefSeq"/>
        </authorList>
    </citation>
    <scope>IDENTIFICATION</scope>
    <source>
        <tissue evidence="3">Whole organism</tissue>
    </source>
</reference>
<evidence type="ECO:0000313" key="2">
    <source>
        <dbReference type="Proteomes" id="UP000694843"/>
    </source>
</evidence>
<dbReference type="Proteomes" id="UP000694843">
    <property type="component" value="Unplaced"/>
</dbReference>
<feature type="compositionally biased region" description="Low complexity" evidence="1">
    <location>
        <begin position="74"/>
        <end position="83"/>
    </location>
</feature>
<proteinExistence type="predicted"/>
<name>A0A8B7NXN0_HYAAZ</name>
<evidence type="ECO:0000313" key="3">
    <source>
        <dbReference type="RefSeq" id="XP_018018569.1"/>
    </source>
</evidence>
<dbReference type="KEGG" id="hazt:108675095"/>
<evidence type="ECO:0000256" key="1">
    <source>
        <dbReference type="SAM" id="MobiDB-lite"/>
    </source>
</evidence>
<dbReference type="GeneID" id="108675095"/>